<dbReference type="EMBL" id="GL733042">
    <property type="protein sequence ID" value="EFX63554.1"/>
    <property type="molecule type" value="Genomic_DNA"/>
</dbReference>
<name>E9HXI2_DAPPU</name>
<keyword evidence="3" id="KW-1185">Reference proteome</keyword>
<dbReference type="KEGG" id="dpx:DAPPUDRAFT_268256"/>
<feature type="domain" description="Exuperantia RNAse H-like" evidence="1">
    <location>
        <begin position="1"/>
        <end position="75"/>
    </location>
</feature>
<dbReference type="InParanoid" id="E9HXI2"/>
<proteinExistence type="predicted"/>
<dbReference type="AlphaFoldDB" id="E9HXI2"/>
<dbReference type="Proteomes" id="UP000000305">
    <property type="component" value="Unassembled WGS sequence"/>
</dbReference>
<dbReference type="PANTHER" id="PTHR12384:SF2">
    <property type="entry name" value="MATERNAL PROTEIN EXUPERANTIA"/>
    <property type="match status" value="1"/>
</dbReference>
<accession>E9HXI2</accession>
<gene>
    <name evidence="2" type="ORF">DAPPUDRAFT_268256</name>
</gene>
<dbReference type="PANTHER" id="PTHR12384">
    <property type="entry name" value="MATERNAL PROTEIN EXUPERANTIA"/>
    <property type="match status" value="1"/>
</dbReference>
<dbReference type="GO" id="GO:0045450">
    <property type="term" value="P:bicoid mRNA localization"/>
    <property type="evidence" value="ECO:0007669"/>
    <property type="project" value="InterPro"/>
</dbReference>
<organism evidence="2 3">
    <name type="scientific">Daphnia pulex</name>
    <name type="common">Water flea</name>
    <dbReference type="NCBI Taxonomy" id="6669"/>
    <lineage>
        <taxon>Eukaryota</taxon>
        <taxon>Metazoa</taxon>
        <taxon>Ecdysozoa</taxon>
        <taxon>Arthropoda</taxon>
        <taxon>Crustacea</taxon>
        <taxon>Branchiopoda</taxon>
        <taxon>Diplostraca</taxon>
        <taxon>Cladocera</taxon>
        <taxon>Anomopoda</taxon>
        <taxon>Daphniidae</taxon>
        <taxon>Daphnia</taxon>
    </lineage>
</organism>
<dbReference type="OrthoDB" id="8251179at2759"/>
<protein>
    <recommendedName>
        <fullName evidence="1">Exuperantia RNAse H-like domain-containing protein</fullName>
    </recommendedName>
</protein>
<dbReference type="InterPro" id="IPR037998">
    <property type="entry name" value="Exu"/>
</dbReference>
<dbReference type="GO" id="GO:0003723">
    <property type="term" value="F:RNA binding"/>
    <property type="evidence" value="ECO:0007669"/>
    <property type="project" value="InterPro"/>
</dbReference>
<sequence length="85" mass="10336">MPYCKLPLNVIRNYNLRIVDTGRYRMLKEMRNNRMLKYKSEVVACNDFASRLIKLQKDNFTDKKIVLVFFEPRNSKILQLFQTRF</sequence>
<reference evidence="2 3" key="1">
    <citation type="journal article" date="2011" name="Science">
        <title>The ecoresponsive genome of Daphnia pulex.</title>
        <authorList>
            <person name="Colbourne J.K."/>
            <person name="Pfrender M.E."/>
            <person name="Gilbert D."/>
            <person name="Thomas W.K."/>
            <person name="Tucker A."/>
            <person name="Oakley T.H."/>
            <person name="Tokishita S."/>
            <person name="Aerts A."/>
            <person name="Arnold G.J."/>
            <person name="Basu M.K."/>
            <person name="Bauer D.J."/>
            <person name="Caceres C.E."/>
            <person name="Carmel L."/>
            <person name="Casola C."/>
            <person name="Choi J.H."/>
            <person name="Detter J.C."/>
            <person name="Dong Q."/>
            <person name="Dusheyko S."/>
            <person name="Eads B.D."/>
            <person name="Frohlich T."/>
            <person name="Geiler-Samerotte K.A."/>
            <person name="Gerlach D."/>
            <person name="Hatcher P."/>
            <person name="Jogdeo S."/>
            <person name="Krijgsveld J."/>
            <person name="Kriventseva E.V."/>
            <person name="Kultz D."/>
            <person name="Laforsch C."/>
            <person name="Lindquist E."/>
            <person name="Lopez J."/>
            <person name="Manak J.R."/>
            <person name="Muller J."/>
            <person name="Pangilinan J."/>
            <person name="Patwardhan R.P."/>
            <person name="Pitluck S."/>
            <person name="Pritham E.J."/>
            <person name="Rechtsteiner A."/>
            <person name="Rho M."/>
            <person name="Rogozin I.B."/>
            <person name="Sakarya O."/>
            <person name="Salamov A."/>
            <person name="Schaack S."/>
            <person name="Shapiro H."/>
            <person name="Shiga Y."/>
            <person name="Skalitzky C."/>
            <person name="Smith Z."/>
            <person name="Souvorov A."/>
            <person name="Sung W."/>
            <person name="Tang Z."/>
            <person name="Tsuchiya D."/>
            <person name="Tu H."/>
            <person name="Vos H."/>
            <person name="Wang M."/>
            <person name="Wolf Y.I."/>
            <person name="Yamagata H."/>
            <person name="Yamada T."/>
            <person name="Ye Y."/>
            <person name="Shaw J.R."/>
            <person name="Andrews J."/>
            <person name="Crease T.J."/>
            <person name="Tang H."/>
            <person name="Lucas S.M."/>
            <person name="Robertson H.M."/>
            <person name="Bork P."/>
            <person name="Koonin E.V."/>
            <person name="Zdobnov E.M."/>
            <person name="Grigoriev I.V."/>
            <person name="Lynch M."/>
            <person name="Boore J.L."/>
        </authorList>
    </citation>
    <scope>NUCLEOTIDE SEQUENCE [LARGE SCALE GENOMIC DNA]</scope>
</reference>
<dbReference type="InterPro" id="IPR054362">
    <property type="entry name" value="Exu_RNase_H-like"/>
</dbReference>
<dbReference type="HOGENOM" id="CLU_2514967_0_0_1"/>
<evidence type="ECO:0000313" key="2">
    <source>
        <dbReference type="EMBL" id="EFX63554.1"/>
    </source>
</evidence>
<evidence type="ECO:0000259" key="1">
    <source>
        <dbReference type="Pfam" id="PF22123"/>
    </source>
</evidence>
<dbReference type="Pfam" id="PF22123">
    <property type="entry name" value="Exu_RNase_H_like"/>
    <property type="match status" value="1"/>
</dbReference>
<dbReference type="PhylomeDB" id="E9HXI2"/>
<dbReference type="GO" id="GO:0042803">
    <property type="term" value="F:protein homodimerization activity"/>
    <property type="evidence" value="ECO:0007669"/>
    <property type="project" value="InterPro"/>
</dbReference>
<evidence type="ECO:0000313" key="3">
    <source>
        <dbReference type="Proteomes" id="UP000000305"/>
    </source>
</evidence>